<dbReference type="InterPro" id="IPR011990">
    <property type="entry name" value="TPR-like_helical_dom_sf"/>
</dbReference>
<evidence type="ECO:0000256" key="4">
    <source>
        <dbReference type="ARBA" id="ARBA00023157"/>
    </source>
</evidence>
<protein>
    <submittedName>
        <fullName evidence="7">Thioredoxin</fullName>
    </submittedName>
</protein>
<dbReference type="AlphaFoldDB" id="A0A518HDE4"/>
<dbReference type="InterPro" id="IPR013766">
    <property type="entry name" value="Thioredoxin_domain"/>
</dbReference>
<dbReference type="InterPro" id="IPR017937">
    <property type="entry name" value="Thioredoxin_CS"/>
</dbReference>
<feature type="domain" description="Thioredoxin" evidence="6">
    <location>
        <begin position="4"/>
        <end position="120"/>
    </location>
</feature>
<dbReference type="PROSITE" id="PS51352">
    <property type="entry name" value="THIOREDOXIN_2"/>
    <property type="match status" value="1"/>
</dbReference>
<comment type="similarity">
    <text evidence="1">Belongs to the thioredoxin family.</text>
</comment>
<dbReference type="PANTHER" id="PTHR45663">
    <property type="entry name" value="GEO12009P1"/>
    <property type="match status" value="1"/>
</dbReference>
<name>A0A518HDE4_9BACT</name>
<evidence type="ECO:0000313" key="8">
    <source>
        <dbReference type="Proteomes" id="UP000317835"/>
    </source>
</evidence>
<dbReference type="KEGG" id="tpla:ElP_68370"/>
<dbReference type="GO" id="GO:0005737">
    <property type="term" value="C:cytoplasm"/>
    <property type="evidence" value="ECO:0007669"/>
    <property type="project" value="TreeGrafter"/>
</dbReference>
<dbReference type="Gene3D" id="3.40.30.10">
    <property type="entry name" value="Glutaredoxin"/>
    <property type="match status" value="1"/>
</dbReference>
<reference evidence="7 8" key="1">
    <citation type="submission" date="2019-02" db="EMBL/GenBank/DDBJ databases">
        <title>Deep-cultivation of Planctomycetes and their phenomic and genomic characterization uncovers novel biology.</title>
        <authorList>
            <person name="Wiegand S."/>
            <person name="Jogler M."/>
            <person name="Boedeker C."/>
            <person name="Pinto D."/>
            <person name="Vollmers J."/>
            <person name="Rivas-Marin E."/>
            <person name="Kohn T."/>
            <person name="Peeters S.H."/>
            <person name="Heuer A."/>
            <person name="Rast P."/>
            <person name="Oberbeckmann S."/>
            <person name="Bunk B."/>
            <person name="Jeske O."/>
            <person name="Meyerdierks A."/>
            <person name="Storesund J.E."/>
            <person name="Kallscheuer N."/>
            <person name="Luecker S."/>
            <person name="Lage O.M."/>
            <person name="Pohl T."/>
            <person name="Merkel B.J."/>
            <person name="Hornburger P."/>
            <person name="Mueller R.-W."/>
            <person name="Bruemmer F."/>
            <person name="Labrenz M."/>
            <person name="Spormann A.M."/>
            <person name="Op den Camp H."/>
            <person name="Overmann J."/>
            <person name="Amann R."/>
            <person name="Jetten M.S.M."/>
            <person name="Mascher T."/>
            <person name="Medema M.H."/>
            <person name="Devos D.P."/>
            <person name="Kaster A.-K."/>
            <person name="Ovreas L."/>
            <person name="Rohde M."/>
            <person name="Galperin M.Y."/>
            <person name="Jogler C."/>
        </authorList>
    </citation>
    <scope>NUCLEOTIDE SEQUENCE [LARGE SCALE GENOMIC DNA]</scope>
    <source>
        <strain evidence="7 8">ElP</strain>
    </source>
</reference>
<evidence type="ECO:0000256" key="5">
    <source>
        <dbReference type="ARBA" id="ARBA00023284"/>
    </source>
</evidence>
<organism evidence="7 8">
    <name type="scientific">Tautonia plasticadhaerens</name>
    <dbReference type="NCBI Taxonomy" id="2527974"/>
    <lineage>
        <taxon>Bacteria</taxon>
        <taxon>Pseudomonadati</taxon>
        <taxon>Planctomycetota</taxon>
        <taxon>Planctomycetia</taxon>
        <taxon>Isosphaerales</taxon>
        <taxon>Isosphaeraceae</taxon>
        <taxon>Tautonia</taxon>
    </lineage>
</organism>
<keyword evidence="4" id="KW-1015">Disulfide bond</keyword>
<dbReference type="SUPFAM" id="SSF48452">
    <property type="entry name" value="TPR-like"/>
    <property type="match status" value="1"/>
</dbReference>
<dbReference type="SUPFAM" id="SSF52833">
    <property type="entry name" value="Thioredoxin-like"/>
    <property type="match status" value="1"/>
</dbReference>
<dbReference type="GO" id="GO:0006950">
    <property type="term" value="P:response to stress"/>
    <property type="evidence" value="ECO:0007669"/>
    <property type="project" value="UniProtKB-ARBA"/>
</dbReference>
<dbReference type="Proteomes" id="UP000317835">
    <property type="component" value="Chromosome"/>
</dbReference>
<dbReference type="EMBL" id="CP036426">
    <property type="protein sequence ID" value="QDV38878.1"/>
    <property type="molecule type" value="Genomic_DNA"/>
</dbReference>
<keyword evidence="3" id="KW-0249">Electron transport</keyword>
<evidence type="ECO:0000259" key="6">
    <source>
        <dbReference type="PROSITE" id="PS51352"/>
    </source>
</evidence>
<accession>A0A518HDE4</accession>
<dbReference type="CDD" id="cd02956">
    <property type="entry name" value="ybbN"/>
    <property type="match status" value="1"/>
</dbReference>
<dbReference type="RefSeq" id="WP_145277716.1">
    <property type="nucleotide sequence ID" value="NZ_CP036426.1"/>
</dbReference>
<dbReference type="Pfam" id="PF14561">
    <property type="entry name" value="TPR_20"/>
    <property type="match status" value="1"/>
</dbReference>
<dbReference type="Pfam" id="PF14559">
    <property type="entry name" value="TPR_19"/>
    <property type="match status" value="1"/>
</dbReference>
<dbReference type="OrthoDB" id="9790390at2"/>
<dbReference type="InterPro" id="IPR036249">
    <property type="entry name" value="Thioredoxin-like_sf"/>
</dbReference>
<proteinExistence type="inferred from homology"/>
<evidence type="ECO:0000313" key="7">
    <source>
        <dbReference type="EMBL" id="QDV38878.1"/>
    </source>
</evidence>
<dbReference type="PROSITE" id="PS00194">
    <property type="entry name" value="THIOREDOXIN_1"/>
    <property type="match status" value="1"/>
</dbReference>
<evidence type="ECO:0000256" key="3">
    <source>
        <dbReference type="ARBA" id="ARBA00022982"/>
    </source>
</evidence>
<sequence>MNTSQSDKDTPRVIIEATREGFEQEVIERSKSVPVVVDFWAEWCGPCRMLGPVLEKLAREYDGRFVLVKADTEQLGDVASAFGVQGIPAVFGLRDARIVDSFVGVQPEAMIRQWLDRLMPSPAEVLCGEAAALEDADPAAAEARYREALGLDAKLPKARIGLAGALERQGKLDEARAEVAALERRGFLEPEAEAVKARLALDLAAADAGDLAAARAEAESHPDDLPARYRLAEALAAAGQHEEALATCLDLVERDRRGVGEQARQTMLALFNLLPPDDPLVADYRRKLSFVL</sequence>
<evidence type="ECO:0000256" key="1">
    <source>
        <dbReference type="ARBA" id="ARBA00008987"/>
    </source>
</evidence>
<dbReference type="PANTHER" id="PTHR45663:SF11">
    <property type="entry name" value="GEO12009P1"/>
    <property type="match status" value="1"/>
</dbReference>
<dbReference type="FunFam" id="3.40.30.10:FF:000001">
    <property type="entry name" value="Thioredoxin"/>
    <property type="match status" value="1"/>
</dbReference>
<keyword evidence="8" id="KW-1185">Reference proteome</keyword>
<dbReference type="Gene3D" id="1.25.40.10">
    <property type="entry name" value="Tetratricopeptide repeat domain"/>
    <property type="match status" value="2"/>
</dbReference>
<dbReference type="Pfam" id="PF00085">
    <property type="entry name" value="Thioredoxin"/>
    <property type="match status" value="1"/>
</dbReference>
<keyword evidence="5" id="KW-0676">Redox-active center</keyword>
<evidence type="ECO:0000256" key="2">
    <source>
        <dbReference type="ARBA" id="ARBA00022448"/>
    </source>
</evidence>
<keyword evidence="2" id="KW-0813">Transport</keyword>
<dbReference type="GO" id="GO:0015035">
    <property type="term" value="F:protein-disulfide reductase activity"/>
    <property type="evidence" value="ECO:0007669"/>
    <property type="project" value="UniProtKB-ARBA"/>
</dbReference>
<gene>
    <name evidence="7" type="primary">trxA_6</name>
    <name evidence="7" type="ORF">ElP_68370</name>
</gene>